<dbReference type="Pfam" id="PF02868">
    <property type="entry name" value="Peptidase_M4_C"/>
    <property type="match status" value="1"/>
</dbReference>
<dbReference type="AlphaFoldDB" id="A0A9E8SIT9"/>
<evidence type="ECO:0000256" key="2">
    <source>
        <dbReference type="ARBA" id="ARBA00022670"/>
    </source>
</evidence>
<dbReference type="Proteomes" id="UP001164653">
    <property type="component" value="Chromosome"/>
</dbReference>
<dbReference type="GO" id="GO:0030246">
    <property type="term" value="F:carbohydrate binding"/>
    <property type="evidence" value="ECO:0007669"/>
    <property type="project" value="InterPro"/>
</dbReference>
<dbReference type="GO" id="GO:0046872">
    <property type="term" value="F:metal ion binding"/>
    <property type="evidence" value="ECO:0007669"/>
    <property type="project" value="UniProtKB-KW"/>
</dbReference>
<reference evidence="9" key="1">
    <citation type="submission" date="2022-11" db="EMBL/GenBank/DDBJ databases">
        <title>Dyadobacter pollutisoli sp. nov., isolated from plastic dumped soil.</title>
        <authorList>
            <person name="Kim J.M."/>
            <person name="Kim K.R."/>
            <person name="Lee J.K."/>
            <person name="Hao L."/>
            <person name="Jeon C.O."/>
        </authorList>
    </citation>
    <scope>NUCLEOTIDE SEQUENCE</scope>
    <source>
        <strain evidence="9">U1</strain>
    </source>
</reference>
<feature type="active site" evidence="7">
    <location>
        <position position="398"/>
    </location>
</feature>
<feature type="domain" description="CBM6" evidence="8">
    <location>
        <begin position="650"/>
        <end position="783"/>
    </location>
</feature>
<dbReference type="InterPro" id="IPR013856">
    <property type="entry name" value="Peptidase_M4_domain"/>
</dbReference>
<dbReference type="Pfam" id="PF01447">
    <property type="entry name" value="Peptidase_M4"/>
    <property type="match status" value="1"/>
</dbReference>
<dbReference type="KEGG" id="dpf:ON006_20640"/>
<dbReference type="InterPro" id="IPR023612">
    <property type="entry name" value="Peptidase_M4"/>
</dbReference>
<dbReference type="PROSITE" id="PS51175">
    <property type="entry name" value="CBM6"/>
    <property type="match status" value="2"/>
</dbReference>
<feature type="active site" description="Proton donor" evidence="7">
    <location>
        <position position="497"/>
    </location>
</feature>
<keyword evidence="4" id="KW-0378">Hydrolase</keyword>
<dbReference type="Gene3D" id="2.60.120.260">
    <property type="entry name" value="Galactose-binding domain-like"/>
    <property type="match status" value="2"/>
</dbReference>
<keyword evidence="10" id="KW-1185">Reference proteome</keyword>
<dbReference type="Gene3D" id="1.10.390.10">
    <property type="entry name" value="Neutral Protease Domain 2"/>
    <property type="match status" value="1"/>
</dbReference>
<dbReference type="GO" id="GO:0006508">
    <property type="term" value="P:proteolysis"/>
    <property type="evidence" value="ECO:0007669"/>
    <property type="project" value="UniProtKB-KW"/>
</dbReference>
<gene>
    <name evidence="9" type="ORF">ON006_20640</name>
</gene>
<dbReference type="PANTHER" id="PTHR33794">
    <property type="entry name" value="BACILLOLYSIN"/>
    <property type="match status" value="1"/>
</dbReference>
<dbReference type="NCBIfam" id="TIGR04183">
    <property type="entry name" value="Por_Secre_tail"/>
    <property type="match status" value="1"/>
</dbReference>
<keyword evidence="5" id="KW-0862">Zinc</keyword>
<dbReference type="CDD" id="cd09597">
    <property type="entry name" value="M4_TLP"/>
    <property type="match status" value="1"/>
</dbReference>
<dbReference type="InterPro" id="IPR027268">
    <property type="entry name" value="Peptidase_M4/M1_CTD_sf"/>
</dbReference>
<sequence length="1071" mass="116067">MKRNLIIYLFYILFWNSGIILAQSKYNAPYKLQRDDSFNALFREMTDNGWLFFKDDQPAHMSPDAFIRQYAKNLGLSDGYHLKAVKEDTDTQEDIKIKTKHQLFRLYYKNVAVEGGEFSLHSVHDVLKVAHGRIVAGLEVDVSKPIDVKTALETAMSEQKLTSDDFDKKEAPEGELVLTRTDENFLKESYVLAYSFELKGEKIAEPYKVFVHAQTGKVLKKIPLFKNCFGSSAVQGEPVKLGSGTSYKLPKPGISSPLVASNLIPNYTRYLNGQGNLTFETEQVGAQFRLSAYNNQLNTRIDVNNTGQWSNNPDVFNLTNNWSNANRNATTAHWLTQKTHEMYQTLFLRNGYNGNGAYPRVLVQWAQVNAVWTGVDMIRFGRAPNNNSLVTVDVVGHEYTHAVNDYTANLTYERESGALDESIADIMGTTLEFYLLGPNANYEIAEDADQLRSMSNPFQAFHNWDTPFFTSQPQPDSYLGPGWMPTNDLNNDFGGVHTNSGVMNKWYWYMRTGGPTGTPLDYNKPARIVQRAQQYYLQPNSGYGDAVEATKQAAIDIYGSCSDVARQVSYAWTLVGGGIIQSTTSCPDCNFTIAPVATPSNTSCGAPVTLTANCVGSGCNHINTFQWTGTNVGQNGKTISINSPTTPGSYTYNVSTTKLGCFLNVQPVTVTTTQCNPLSGSCSPENVVGYGNASENNTYTVYVGSAGTYTVKINYARWEAASTVNGSVKVNGGSNQSLGFAYTGGSENYQDASFSASLLAGNNTFKIYGGAEGYFKTKKVCIEGTVSCPTPAPTLSANPSTINSGGSSTLTASNCGGTVTWSHGLGTGGAKTVSPTTPTTYTATCTANGCTSNSASVTVNVNGPVSGACSSENIAGYGNSSENYTYTVNANPAGTYTVKINYARWEAASTVNGSIKVNGGSDQSLGFAYTGGSENYQDVSFTASLVQGNNTFKIYGGPEGYFKTKKVCITTPGGRIGYEDMASINESEDMTLTVSPNPNSGEFDVSFYLGKGKKATLSAFDIQGKSVYEHTIMGNGKHSEKVVLPVNLSGTFIVSLNKGEGIENKKTIIIK</sequence>
<dbReference type="InterPro" id="IPR026444">
    <property type="entry name" value="Secre_tail"/>
</dbReference>
<accession>A0A9E8SIT9</accession>
<dbReference type="Gene3D" id="3.10.170.10">
    <property type="match status" value="1"/>
</dbReference>
<evidence type="ECO:0000256" key="4">
    <source>
        <dbReference type="ARBA" id="ARBA00022801"/>
    </source>
</evidence>
<dbReference type="InterPro" id="IPR001570">
    <property type="entry name" value="Peptidase_M4_C_domain"/>
</dbReference>
<dbReference type="GO" id="GO:0004222">
    <property type="term" value="F:metalloendopeptidase activity"/>
    <property type="evidence" value="ECO:0007669"/>
    <property type="project" value="InterPro"/>
</dbReference>
<evidence type="ECO:0000256" key="3">
    <source>
        <dbReference type="ARBA" id="ARBA00022723"/>
    </source>
</evidence>
<dbReference type="EMBL" id="CP112998">
    <property type="protein sequence ID" value="WAC10158.1"/>
    <property type="molecule type" value="Genomic_DNA"/>
</dbReference>
<dbReference type="PANTHER" id="PTHR33794:SF1">
    <property type="entry name" value="BACILLOLYSIN"/>
    <property type="match status" value="1"/>
</dbReference>
<dbReference type="RefSeq" id="WP_244823752.1">
    <property type="nucleotide sequence ID" value="NZ_CP112998.1"/>
</dbReference>
<dbReference type="InterPro" id="IPR005084">
    <property type="entry name" value="CBM6"/>
</dbReference>
<evidence type="ECO:0000256" key="7">
    <source>
        <dbReference type="PIRSR" id="PIRSR623612-1"/>
    </source>
</evidence>
<evidence type="ECO:0000259" key="8">
    <source>
        <dbReference type="PROSITE" id="PS51175"/>
    </source>
</evidence>
<keyword evidence="3" id="KW-0479">Metal-binding</keyword>
<dbReference type="PRINTS" id="PR00730">
    <property type="entry name" value="THERMOLYSIN"/>
</dbReference>
<keyword evidence="2" id="KW-0645">Protease</keyword>
<evidence type="ECO:0000313" key="9">
    <source>
        <dbReference type="EMBL" id="WAC10158.1"/>
    </source>
</evidence>
<name>A0A9E8SIT9_9BACT</name>
<dbReference type="InterPro" id="IPR008979">
    <property type="entry name" value="Galactose-bd-like_sf"/>
</dbReference>
<evidence type="ECO:0000256" key="6">
    <source>
        <dbReference type="ARBA" id="ARBA00023049"/>
    </source>
</evidence>
<evidence type="ECO:0000256" key="5">
    <source>
        <dbReference type="ARBA" id="ARBA00022833"/>
    </source>
</evidence>
<keyword evidence="6" id="KW-0482">Metalloprotease</keyword>
<evidence type="ECO:0000313" key="10">
    <source>
        <dbReference type="Proteomes" id="UP001164653"/>
    </source>
</evidence>
<comment type="similarity">
    <text evidence="1">Belongs to the peptidase M4 family.</text>
</comment>
<dbReference type="InterPro" id="IPR050728">
    <property type="entry name" value="Zinc_Metalloprotease_M4"/>
</dbReference>
<proteinExistence type="inferred from homology"/>
<evidence type="ECO:0000256" key="1">
    <source>
        <dbReference type="ARBA" id="ARBA00009388"/>
    </source>
</evidence>
<dbReference type="SUPFAM" id="SSF49785">
    <property type="entry name" value="Galactose-binding domain-like"/>
    <property type="match status" value="2"/>
</dbReference>
<feature type="domain" description="CBM6" evidence="8">
    <location>
        <begin position="839"/>
        <end position="970"/>
    </location>
</feature>
<protein>
    <submittedName>
        <fullName evidence="9">M4 family metallopeptidase</fullName>
    </submittedName>
</protein>
<dbReference type="SUPFAM" id="SSF55486">
    <property type="entry name" value="Metalloproteases ('zincins'), catalytic domain"/>
    <property type="match status" value="1"/>
</dbReference>
<organism evidence="9 10">
    <name type="scientific">Dyadobacter pollutisoli</name>
    <dbReference type="NCBI Taxonomy" id="2910158"/>
    <lineage>
        <taxon>Bacteria</taxon>
        <taxon>Pseudomonadati</taxon>
        <taxon>Bacteroidota</taxon>
        <taxon>Cytophagia</taxon>
        <taxon>Cytophagales</taxon>
        <taxon>Spirosomataceae</taxon>
        <taxon>Dyadobacter</taxon>
    </lineage>
</organism>
<dbReference type="Gene3D" id="3.10.450.490">
    <property type="match status" value="1"/>
</dbReference>